<dbReference type="CDD" id="cd14316">
    <property type="entry name" value="UBA2_UBAP1_like"/>
    <property type="match status" value="1"/>
</dbReference>
<dbReference type="AlphaFoldDB" id="A0A091TPP9"/>
<proteinExistence type="predicted"/>
<evidence type="ECO:0000313" key="3">
    <source>
        <dbReference type="Proteomes" id="UP000053638"/>
    </source>
</evidence>
<dbReference type="GO" id="GO:0003677">
    <property type="term" value="F:DNA binding"/>
    <property type="evidence" value="ECO:0007669"/>
    <property type="project" value="InterPro"/>
</dbReference>
<gene>
    <name evidence="2" type="ORF">N335_07140</name>
</gene>
<dbReference type="PANTHER" id="PTHR15960">
    <property type="entry name" value="LD44032P"/>
    <property type="match status" value="1"/>
</dbReference>
<dbReference type="InterPro" id="IPR049467">
    <property type="entry name" value="UBAP-1-like_UBA2"/>
</dbReference>
<dbReference type="InterPro" id="IPR038870">
    <property type="entry name" value="UBAP1"/>
</dbReference>
<dbReference type="GO" id="GO:0043130">
    <property type="term" value="F:ubiquitin binding"/>
    <property type="evidence" value="ECO:0007669"/>
    <property type="project" value="InterPro"/>
</dbReference>
<dbReference type="SUPFAM" id="SSF46934">
    <property type="entry name" value="UBA-like"/>
    <property type="match status" value="1"/>
</dbReference>
<dbReference type="InterPro" id="IPR000551">
    <property type="entry name" value="MerR-type_HTH_dom"/>
</dbReference>
<dbReference type="Proteomes" id="UP000053638">
    <property type="component" value="Unassembled WGS sequence"/>
</dbReference>
<dbReference type="PANTHER" id="PTHR15960:SF3">
    <property type="entry name" value="UBIQUITIN-ASSOCIATED PROTEIN 1-LIKE"/>
    <property type="match status" value="1"/>
</dbReference>
<name>A0A091TPP9_PHALP</name>
<dbReference type="PhylomeDB" id="A0A091TPP9"/>
<accession>A0A091TPP9</accession>
<reference evidence="2 3" key="1">
    <citation type="submission" date="2014-04" db="EMBL/GenBank/DDBJ databases">
        <title>Genome evolution of avian class.</title>
        <authorList>
            <person name="Zhang G."/>
            <person name="Li C."/>
        </authorList>
    </citation>
    <scope>NUCLEOTIDE SEQUENCE [LARGE SCALE GENOMIC DNA]</scope>
    <source>
        <strain evidence="2">BGI_N335</strain>
    </source>
</reference>
<dbReference type="InterPro" id="IPR009060">
    <property type="entry name" value="UBA-like_sf"/>
</dbReference>
<keyword evidence="3" id="KW-1185">Reference proteome</keyword>
<feature type="non-terminal residue" evidence="2">
    <location>
        <position position="43"/>
    </location>
</feature>
<dbReference type="PROSITE" id="PS50937">
    <property type="entry name" value="HTH_MERR_2"/>
    <property type="match status" value="1"/>
</dbReference>
<dbReference type="GO" id="GO:0000813">
    <property type="term" value="C:ESCRT I complex"/>
    <property type="evidence" value="ECO:0007669"/>
    <property type="project" value="InterPro"/>
</dbReference>
<sequence length="43" mass="4991">QAAEFLHLLAQFNDMGFQQNEIKEVLLLCGNQREKALEELVMK</sequence>
<dbReference type="Pfam" id="PF21267">
    <property type="entry name" value="UBAP-1_UBA2"/>
    <property type="match status" value="1"/>
</dbReference>
<feature type="non-terminal residue" evidence="2">
    <location>
        <position position="1"/>
    </location>
</feature>
<feature type="domain" description="HTH merR-type" evidence="1">
    <location>
        <begin position="1"/>
        <end position="28"/>
    </location>
</feature>
<organism evidence="2 3">
    <name type="scientific">Phaethon lepturus</name>
    <name type="common">White-tailed tropicbird</name>
    <dbReference type="NCBI Taxonomy" id="97097"/>
    <lineage>
        <taxon>Eukaryota</taxon>
        <taxon>Metazoa</taxon>
        <taxon>Chordata</taxon>
        <taxon>Craniata</taxon>
        <taxon>Vertebrata</taxon>
        <taxon>Euteleostomi</taxon>
        <taxon>Archelosauria</taxon>
        <taxon>Archosauria</taxon>
        <taxon>Dinosauria</taxon>
        <taxon>Saurischia</taxon>
        <taxon>Theropoda</taxon>
        <taxon>Coelurosauria</taxon>
        <taxon>Aves</taxon>
        <taxon>Neognathae</taxon>
        <taxon>Neoaves</taxon>
        <taxon>Phaethontimorphae</taxon>
        <taxon>Phaethontiformes</taxon>
        <taxon>Phaethontidae</taxon>
        <taxon>Phaethon</taxon>
    </lineage>
</organism>
<dbReference type="GO" id="GO:0006355">
    <property type="term" value="P:regulation of DNA-templated transcription"/>
    <property type="evidence" value="ECO:0007669"/>
    <property type="project" value="InterPro"/>
</dbReference>
<protein>
    <submittedName>
        <fullName evidence="2">Ubiquitin-associated protein 1-like</fullName>
    </submittedName>
</protein>
<evidence type="ECO:0000313" key="2">
    <source>
        <dbReference type="EMBL" id="KFQ79715.1"/>
    </source>
</evidence>
<dbReference type="GO" id="GO:0043162">
    <property type="term" value="P:ubiquitin-dependent protein catabolic process via the multivesicular body sorting pathway"/>
    <property type="evidence" value="ECO:0007669"/>
    <property type="project" value="InterPro"/>
</dbReference>
<dbReference type="Gene3D" id="1.20.120.1920">
    <property type="entry name" value="UBAP1 SOUBA domain"/>
    <property type="match status" value="1"/>
</dbReference>
<evidence type="ECO:0000259" key="1">
    <source>
        <dbReference type="PROSITE" id="PS50937"/>
    </source>
</evidence>
<dbReference type="InterPro" id="IPR042575">
    <property type="entry name" value="UBAP1_C"/>
</dbReference>
<dbReference type="EMBL" id="KK461995">
    <property type="protein sequence ID" value="KFQ79715.1"/>
    <property type="molecule type" value="Genomic_DNA"/>
</dbReference>